<dbReference type="Pfam" id="PF00024">
    <property type="entry name" value="PAN_1"/>
    <property type="match status" value="1"/>
</dbReference>
<keyword evidence="1" id="KW-0812">Transmembrane</keyword>
<dbReference type="InParanoid" id="A7RMX2"/>
<evidence type="ECO:0000313" key="4">
    <source>
        <dbReference type="Proteomes" id="UP000001593"/>
    </source>
</evidence>
<dbReference type="Proteomes" id="UP000001593">
    <property type="component" value="Unassembled WGS sequence"/>
</dbReference>
<keyword evidence="4" id="KW-1185">Reference proteome</keyword>
<keyword evidence="1" id="KW-0472">Membrane</keyword>
<evidence type="ECO:0000256" key="1">
    <source>
        <dbReference type="SAM" id="Phobius"/>
    </source>
</evidence>
<reference evidence="3 4" key="1">
    <citation type="journal article" date="2007" name="Science">
        <title>Sea anemone genome reveals ancestral eumetazoan gene repertoire and genomic organization.</title>
        <authorList>
            <person name="Putnam N.H."/>
            <person name="Srivastava M."/>
            <person name="Hellsten U."/>
            <person name="Dirks B."/>
            <person name="Chapman J."/>
            <person name="Salamov A."/>
            <person name="Terry A."/>
            <person name="Shapiro H."/>
            <person name="Lindquist E."/>
            <person name="Kapitonov V.V."/>
            <person name="Jurka J."/>
            <person name="Genikhovich G."/>
            <person name="Grigoriev I.V."/>
            <person name="Lucas S.M."/>
            <person name="Steele R.E."/>
            <person name="Finnerty J.R."/>
            <person name="Technau U."/>
            <person name="Martindale M.Q."/>
            <person name="Rokhsar D.S."/>
        </authorList>
    </citation>
    <scope>NUCLEOTIDE SEQUENCE [LARGE SCALE GENOMIC DNA]</scope>
    <source>
        <strain evidence="4">CH2 X CH6</strain>
    </source>
</reference>
<sequence length="200" mass="21910">MHFPPPLEDHALFNHTLQNITDISLDNCKVKCYVNQACHAVNYKKGTNLGSCELLSAKAGSFPIDLLRFPGIDFYGPTIIPQMGAEICGQANRKLYLLLILCITVFMVHAACQLITHLGCYQDSSDRAVGQLAVYPADLTGCLDYATGQGYTVFAMENTIECFTGANANKTYSKHGPSDNCINGVGGRWALDVYRINYVT</sequence>
<evidence type="ECO:0000259" key="2">
    <source>
        <dbReference type="Pfam" id="PF00024"/>
    </source>
</evidence>
<gene>
    <name evidence="3" type="ORF">NEMVEDRAFT_v1g199484</name>
</gene>
<organism evidence="3 4">
    <name type="scientific">Nematostella vectensis</name>
    <name type="common">Starlet sea anemone</name>
    <dbReference type="NCBI Taxonomy" id="45351"/>
    <lineage>
        <taxon>Eukaryota</taxon>
        <taxon>Metazoa</taxon>
        <taxon>Cnidaria</taxon>
        <taxon>Anthozoa</taxon>
        <taxon>Hexacorallia</taxon>
        <taxon>Actiniaria</taxon>
        <taxon>Edwardsiidae</taxon>
        <taxon>Nematostella</taxon>
    </lineage>
</organism>
<feature type="domain" description="Apple" evidence="2">
    <location>
        <begin position="12"/>
        <end position="75"/>
    </location>
</feature>
<name>A7RMX2_NEMVE</name>
<dbReference type="SUPFAM" id="SSF57414">
    <property type="entry name" value="Hairpin loop containing domain-like"/>
    <property type="match status" value="1"/>
</dbReference>
<dbReference type="AlphaFoldDB" id="A7RMX2"/>
<dbReference type="EMBL" id="DS469521">
    <property type="protein sequence ID" value="EDO47221.1"/>
    <property type="molecule type" value="Genomic_DNA"/>
</dbReference>
<proteinExistence type="predicted"/>
<evidence type="ECO:0000313" key="3">
    <source>
        <dbReference type="EMBL" id="EDO47221.1"/>
    </source>
</evidence>
<dbReference type="HOGENOM" id="CLU_1284647_0_0_1"/>
<dbReference type="InterPro" id="IPR003609">
    <property type="entry name" value="Pan_app"/>
</dbReference>
<dbReference type="PhylomeDB" id="A7RMX2"/>
<keyword evidence="1" id="KW-1133">Transmembrane helix</keyword>
<accession>A7RMX2</accession>
<protein>
    <recommendedName>
        <fullName evidence="2">Apple domain-containing protein</fullName>
    </recommendedName>
</protein>
<feature type="transmembrane region" description="Helical" evidence="1">
    <location>
        <begin position="95"/>
        <end position="116"/>
    </location>
</feature>